<gene>
    <name evidence="2" type="ordered locus">Os04g0280251</name>
    <name evidence="2" type="ORF">OSNPB_040280251</name>
</gene>
<reference evidence="2 3" key="2">
    <citation type="journal article" date="2013" name="Plant Cell Physiol.">
        <title>Rice Annotation Project Database (RAP-DB): an integrative and interactive database for rice genomics.</title>
        <authorList>
            <person name="Sakai H."/>
            <person name="Lee S.S."/>
            <person name="Tanaka T."/>
            <person name="Numa H."/>
            <person name="Kim J."/>
            <person name="Kawahara Y."/>
            <person name="Wakimoto H."/>
            <person name="Yang C.C."/>
            <person name="Iwamoto M."/>
            <person name="Abe T."/>
            <person name="Yamada Y."/>
            <person name="Muto A."/>
            <person name="Inokuchi H."/>
            <person name="Ikemura T."/>
            <person name="Matsumoto T."/>
            <person name="Sasaki T."/>
            <person name="Itoh T."/>
        </authorList>
    </citation>
    <scope>NUCLEOTIDE SEQUENCE [LARGE SCALE GENOMIC DNA]</scope>
    <source>
        <strain evidence="3">cv. Nipponbare</strain>
    </source>
</reference>
<dbReference type="SMR" id="A0A0P0W7Y6"/>
<dbReference type="PaxDb" id="39947-A0A0P0W7Y6"/>
<dbReference type="Proteomes" id="UP000059680">
    <property type="component" value="Chromosome 4"/>
</dbReference>
<sequence length="104" mass="11399">METITTHPSTDATFSARLRPAQTGWPADADGDDEAVLALTQLLDRLDEEVEAAGELPRGGGGTGGWRRRRRRRRRRRWGREGRRGGGGGGRGRRLEAALHEVGV</sequence>
<protein>
    <submittedName>
        <fullName evidence="2">Os04g0280251 protein</fullName>
    </submittedName>
</protein>
<proteinExistence type="predicted"/>
<dbReference type="AlphaFoldDB" id="A0A0P0W7Y6"/>
<keyword evidence="3" id="KW-1185">Reference proteome</keyword>
<evidence type="ECO:0000256" key="1">
    <source>
        <dbReference type="SAM" id="MobiDB-lite"/>
    </source>
</evidence>
<feature type="compositionally biased region" description="Basic residues" evidence="1">
    <location>
        <begin position="66"/>
        <end position="78"/>
    </location>
</feature>
<evidence type="ECO:0000313" key="3">
    <source>
        <dbReference type="Proteomes" id="UP000059680"/>
    </source>
</evidence>
<dbReference type="EMBL" id="AP014960">
    <property type="protein sequence ID" value="BAS88368.1"/>
    <property type="molecule type" value="Genomic_DNA"/>
</dbReference>
<evidence type="ECO:0000313" key="2">
    <source>
        <dbReference type="EMBL" id="BAS88368.1"/>
    </source>
</evidence>
<name>A0A0P0W7Y6_ORYSJ</name>
<reference evidence="2 3" key="3">
    <citation type="journal article" date="2013" name="Rice">
        <title>Improvement of the Oryza sativa Nipponbare reference genome using next generation sequence and optical map data.</title>
        <authorList>
            <person name="Kawahara Y."/>
            <person name="de la Bastide M."/>
            <person name="Hamilton J.P."/>
            <person name="Kanamori H."/>
            <person name="McCombie W.R."/>
            <person name="Ouyang S."/>
            <person name="Schwartz D.C."/>
            <person name="Tanaka T."/>
            <person name="Wu J."/>
            <person name="Zhou S."/>
            <person name="Childs K.L."/>
            <person name="Davidson R.M."/>
            <person name="Lin H."/>
            <person name="Quesada-Ocampo L."/>
            <person name="Vaillancourt B."/>
            <person name="Sakai H."/>
            <person name="Lee S.S."/>
            <person name="Kim J."/>
            <person name="Numa H."/>
            <person name="Itoh T."/>
            <person name="Buell C.R."/>
            <person name="Matsumoto T."/>
        </authorList>
    </citation>
    <scope>NUCLEOTIDE SEQUENCE [LARGE SCALE GENOMIC DNA]</scope>
    <source>
        <strain evidence="3">cv. Nipponbare</strain>
    </source>
</reference>
<accession>A0A0P0W7Y6</accession>
<feature type="region of interest" description="Disordered" evidence="1">
    <location>
        <begin position="53"/>
        <end position="104"/>
    </location>
</feature>
<dbReference type="InParanoid" id="A0A0P0W7Y6"/>
<organism evidence="2 3">
    <name type="scientific">Oryza sativa subsp. japonica</name>
    <name type="common">Rice</name>
    <dbReference type="NCBI Taxonomy" id="39947"/>
    <lineage>
        <taxon>Eukaryota</taxon>
        <taxon>Viridiplantae</taxon>
        <taxon>Streptophyta</taxon>
        <taxon>Embryophyta</taxon>
        <taxon>Tracheophyta</taxon>
        <taxon>Spermatophyta</taxon>
        <taxon>Magnoliopsida</taxon>
        <taxon>Liliopsida</taxon>
        <taxon>Poales</taxon>
        <taxon>Poaceae</taxon>
        <taxon>BOP clade</taxon>
        <taxon>Oryzoideae</taxon>
        <taxon>Oryzeae</taxon>
        <taxon>Oryzinae</taxon>
        <taxon>Oryza</taxon>
        <taxon>Oryza sativa</taxon>
    </lineage>
</organism>
<reference evidence="3" key="1">
    <citation type="journal article" date="2005" name="Nature">
        <title>The map-based sequence of the rice genome.</title>
        <authorList>
            <consortium name="International rice genome sequencing project (IRGSP)"/>
            <person name="Matsumoto T."/>
            <person name="Wu J."/>
            <person name="Kanamori H."/>
            <person name="Katayose Y."/>
            <person name="Fujisawa M."/>
            <person name="Namiki N."/>
            <person name="Mizuno H."/>
            <person name="Yamamoto K."/>
            <person name="Antonio B.A."/>
            <person name="Baba T."/>
            <person name="Sakata K."/>
            <person name="Nagamura Y."/>
            <person name="Aoki H."/>
            <person name="Arikawa K."/>
            <person name="Arita K."/>
            <person name="Bito T."/>
            <person name="Chiden Y."/>
            <person name="Fujitsuka N."/>
            <person name="Fukunaka R."/>
            <person name="Hamada M."/>
            <person name="Harada C."/>
            <person name="Hayashi A."/>
            <person name="Hijishita S."/>
            <person name="Honda M."/>
            <person name="Hosokawa S."/>
            <person name="Ichikawa Y."/>
            <person name="Idonuma A."/>
            <person name="Iijima M."/>
            <person name="Ikeda M."/>
            <person name="Ikeno M."/>
            <person name="Ito K."/>
            <person name="Ito S."/>
            <person name="Ito T."/>
            <person name="Ito Y."/>
            <person name="Ito Y."/>
            <person name="Iwabuchi A."/>
            <person name="Kamiya K."/>
            <person name="Karasawa W."/>
            <person name="Kurita K."/>
            <person name="Katagiri S."/>
            <person name="Kikuta A."/>
            <person name="Kobayashi H."/>
            <person name="Kobayashi N."/>
            <person name="Machita K."/>
            <person name="Maehara T."/>
            <person name="Masukawa M."/>
            <person name="Mizubayashi T."/>
            <person name="Mukai Y."/>
            <person name="Nagasaki H."/>
            <person name="Nagata Y."/>
            <person name="Naito S."/>
            <person name="Nakashima M."/>
            <person name="Nakama Y."/>
            <person name="Nakamichi Y."/>
            <person name="Nakamura M."/>
            <person name="Meguro A."/>
            <person name="Negishi M."/>
            <person name="Ohta I."/>
            <person name="Ohta T."/>
            <person name="Okamoto M."/>
            <person name="Ono N."/>
            <person name="Saji S."/>
            <person name="Sakaguchi M."/>
            <person name="Sakai K."/>
            <person name="Shibata M."/>
            <person name="Shimokawa T."/>
            <person name="Song J."/>
            <person name="Takazaki Y."/>
            <person name="Terasawa K."/>
            <person name="Tsugane M."/>
            <person name="Tsuji K."/>
            <person name="Ueda S."/>
            <person name="Waki K."/>
            <person name="Yamagata H."/>
            <person name="Yamamoto M."/>
            <person name="Yamamoto S."/>
            <person name="Yamane H."/>
            <person name="Yoshiki S."/>
            <person name="Yoshihara R."/>
            <person name="Yukawa K."/>
            <person name="Zhong H."/>
            <person name="Yano M."/>
            <person name="Yuan Q."/>
            <person name="Ouyang S."/>
            <person name="Liu J."/>
            <person name="Jones K.M."/>
            <person name="Gansberger K."/>
            <person name="Moffat K."/>
            <person name="Hill J."/>
            <person name="Bera J."/>
            <person name="Fadrosh D."/>
            <person name="Jin S."/>
            <person name="Johri S."/>
            <person name="Kim M."/>
            <person name="Overton L."/>
            <person name="Reardon M."/>
            <person name="Tsitrin T."/>
            <person name="Vuong H."/>
            <person name="Weaver B."/>
            <person name="Ciecko A."/>
            <person name="Tallon L."/>
            <person name="Jackson J."/>
            <person name="Pai G."/>
            <person name="Aken S.V."/>
            <person name="Utterback T."/>
            <person name="Reidmuller S."/>
            <person name="Feldblyum T."/>
            <person name="Hsiao J."/>
            <person name="Zismann V."/>
            <person name="Iobst S."/>
            <person name="de Vazeille A.R."/>
            <person name="Buell C.R."/>
            <person name="Ying K."/>
            <person name="Li Y."/>
            <person name="Lu T."/>
            <person name="Huang Y."/>
            <person name="Zhao Q."/>
            <person name="Feng Q."/>
            <person name="Zhang L."/>
            <person name="Zhu J."/>
            <person name="Weng Q."/>
            <person name="Mu J."/>
            <person name="Lu Y."/>
            <person name="Fan D."/>
            <person name="Liu Y."/>
            <person name="Guan J."/>
            <person name="Zhang Y."/>
            <person name="Yu S."/>
            <person name="Liu X."/>
            <person name="Zhang Y."/>
            <person name="Hong G."/>
            <person name="Han B."/>
            <person name="Choisne N."/>
            <person name="Demange N."/>
            <person name="Orjeda G."/>
            <person name="Samain S."/>
            <person name="Cattolico L."/>
            <person name="Pelletier E."/>
            <person name="Couloux A."/>
            <person name="Segurens B."/>
            <person name="Wincker P."/>
            <person name="D'Hont A."/>
            <person name="Scarpelli C."/>
            <person name="Weissenbach J."/>
            <person name="Salanoubat M."/>
            <person name="Quetier F."/>
            <person name="Yu Y."/>
            <person name="Kim H.R."/>
            <person name="Rambo T."/>
            <person name="Currie J."/>
            <person name="Collura K."/>
            <person name="Luo M."/>
            <person name="Yang T."/>
            <person name="Ammiraju J.S.S."/>
            <person name="Engler F."/>
            <person name="Soderlund C."/>
            <person name="Wing R.A."/>
            <person name="Palmer L.E."/>
            <person name="de la Bastide M."/>
            <person name="Spiegel L."/>
            <person name="Nascimento L."/>
            <person name="Zutavern T."/>
            <person name="O'Shaughnessy A."/>
            <person name="Dike S."/>
            <person name="Dedhia N."/>
            <person name="Preston R."/>
            <person name="Balija V."/>
            <person name="McCombie W.R."/>
            <person name="Chow T."/>
            <person name="Chen H."/>
            <person name="Chung M."/>
            <person name="Chen C."/>
            <person name="Shaw J."/>
            <person name="Wu H."/>
            <person name="Hsiao K."/>
            <person name="Chao Y."/>
            <person name="Chu M."/>
            <person name="Cheng C."/>
            <person name="Hour A."/>
            <person name="Lee P."/>
            <person name="Lin S."/>
            <person name="Lin Y."/>
            <person name="Liou J."/>
            <person name="Liu S."/>
            <person name="Hsing Y."/>
            <person name="Raghuvanshi S."/>
            <person name="Mohanty A."/>
            <person name="Bharti A.K."/>
            <person name="Gaur A."/>
            <person name="Gupta V."/>
            <person name="Kumar D."/>
            <person name="Ravi V."/>
            <person name="Vij S."/>
            <person name="Kapur A."/>
            <person name="Khurana P."/>
            <person name="Khurana P."/>
            <person name="Khurana J.P."/>
            <person name="Tyagi A.K."/>
            <person name="Gaikwad K."/>
            <person name="Singh A."/>
            <person name="Dalal V."/>
            <person name="Srivastava S."/>
            <person name="Dixit A."/>
            <person name="Pal A.K."/>
            <person name="Ghazi I.A."/>
            <person name="Yadav M."/>
            <person name="Pandit A."/>
            <person name="Bhargava A."/>
            <person name="Sureshbabu K."/>
            <person name="Batra K."/>
            <person name="Sharma T.R."/>
            <person name="Mohapatra T."/>
            <person name="Singh N.K."/>
            <person name="Messing J."/>
            <person name="Nelson A.B."/>
            <person name="Fuks G."/>
            <person name="Kavchok S."/>
            <person name="Keizer G."/>
            <person name="Linton E."/>
            <person name="Llaca V."/>
            <person name="Song R."/>
            <person name="Tanyolac B."/>
            <person name="Young S."/>
            <person name="Ho-Il K."/>
            <person name="Hahn J.H."/>
            <person name="Sangsakoo G."/>
            <person name="Vanavichit A."/>
            <person name="de Mattos Luiz.A.T."/>
            <person name="Zimmer P.D."/>
            <person name="Malone G."/>
            <person name="Dellagostin O."/>
            <person name="de Oliveira A.C."/>
            <person name="Bevan M."/>
            <person name="Bancroft I."/>
            <person name="Minx P."/>
            <person name="Cordum H."/>
            <person name="Wilson R."/>
            <person name="Cheng Z."/>
            <person name="Jin W."/>
            <person name="Jiang J."/>
            <person name="Leong S.A."/>
            <person name="Iwama H."/>
            <person name="Gojobori T."/>
            <person name="Itoh T."/>
            <person name="Niimura Y."/>
            <person name="Fujii Y."/>
            <person name="Habara T."/>
            <person name="Sakai H."/>
            <person name="Sato Y."/>
            <person name="Wilson G."/>
            <person name="Kumar K."/>
            <person name="McCouch S."/>
            <person name="Juretic N."/>
            <person name="Hoen D."/>
            <person name="Wright S."/>
            <person name="Bruskiewich R."/>
            <person name="Bureau T."/>
            <person name="Miyao A."/>
            <person name="Hirochika H."/>
            <person name="Nishikawa T."/>
            <person name="Kadowaki K."/>
            <person name="Sugiura M."/>
            <person name="Burr B."/>
            <person name="Sasaki T."/>
        </authorList>
    </citation>
    <scope>NUCLEOTIDE SEQUENCE [LARGE SCALE GENOMIC DNA]</scope>
    <source>
        <strain evidence="3">cv. Nipponbare</strain>
    </source>
</reference>
<feature type="non-terminal residue" evidence="2">
    <location>
        <position position="1"/>
    </location>
</feature>
<dbReference type="Gramene" id="Os04t0280251-00">
    <property type="protein sequence ID" value="Os04t0280251-00"/>
    <property type="gene ID" value="Os04g0280251"/>
</dbReference>
<feature type="compositionally biased region" description="Basic and acidic residues" evidence="1">
    <location>
        <begin position="93"/>
        <end position="104"/>
    </location>
</feature>